<dbReference type="GeneID" id="105261483"/>
<reference evidence="5" key="2">
    <citation type="submission" date="2025-04" db="UniProtKB">
        <authorList>
            <consortium name="RefSeq"/>
        </authorList>
    </citation>
    <scope>IDENTIFICATION</scope>
    <source>
        <strain evidence="5">Aabys</strain>
    </source>
</reference>
<evidence type="ECO:0000313" key="4">
    <source>
        <dbReference type="Proteomes" id="UP001652621"/>
    </source>
</evidence>
<dbReference type="OrthoDB" id="7968486at2759"/>
<reference evidence="3" key="1">
    <citation type="submission" date="2020-05" db="UniProtKB">
        <authorList>
            <consortium name="EnsemblMetazoa"/>
        </authorList>
    </citation>
    <scope>IDENTIFICATION</scope>
    <source>
        <strain evidence="3">Aabys</strain>
    </source>
</reference>
<evidence type="ECO:0000256" key="2">
    <source>
        <dbReference type="SAM" id="SignalP"/>
    </source>
</evidence>
<dbReference type="VEuPathDB" id="VectorBase:MDOMA2_009399"/>
<name>A0A1I8NJP6_MUSDO</name>
<feature type="signal peptide" evidence="2">
    <location>
        <begin position="1"/>
        <end position="18"/>
    </location>
</feature>
<organism evidence="3">
    <name type="scientific">Musca domestica</name>
    <name type="common">House fly</name>
    <dbReference type="NCBI Taxonomy" id="7370"/>
    <lineage>
        <taxon>Eukaryota</taxon>
        <taxon>Metazoa</taxon>
        <taxon>Ecdysozoa</taxon>
        <taxon>Arthropoda</taxon>
        <taxon>Hexapoda</taxon>
        <taxon>Insecta</taxon>
        <taxon>Pterygota</taxon>
        <taxon>Neoptera</taxon>
        <taxon>Endopterygota</taxon>
        <taxon>Diptera</taxon>
        <taxon>Brachycera</taxon>
        <taxon>Muscomorpha</taxon>
        <taxon>Muscoidea</taxon>
        <taxon>Muscidae</taxon>
        <taxon>Musca</taxon>
    </lineage>
</organism>
<dbReference type="KEGG" id="mde:105261483"/>
<protein>
    <submittedName>
        <fullName evidence="5">Uncharacterized protein LOC105261483</fullName>
    </submittedName>
</protein>
<evidence type="ECO:0000313" key="5">
    <source>
        <dbReference type="RefSeq" id="XP_011290309.1"/>
    </source>
</evidence>
<sequence>MLKVICIFALVLVVSVHANRGCRPVCKPNVPSKAVCATDGKQQVCHRLSQCQLAEENCRRRLTNRPALSPVASGRCRNIKSPNRRGACAKVRRPRSTPKRDCNRLKCRNPDKTARCYRCRQNNCRLLNVCQAERANCLRNPLNRLSQTDRRQCAGMKPGQKPQRCRPVRKSG</sequence>
<evidence type="ECO:0000313" key="3">
    <source>
        <dbReference type="EnsemblMetazoa" id="MDOA016244-PA"/>
    </source>
</evidence>
<feature type="compositionally biased region" description="Basic residues" evidence="1">
    <location>
        <begin position="163"/>
        <end position="172"/>
    </location>
</feature>
<feature type="region of interest" description="Disordered" evidence="1">
    <location>
        <begin position="151"/>
        <end position="172"/>
    </location>
</feature>
<accession>A0A1I8NJP6</accession>
<dbReference type="VEuPathDB" id="VectorBase:MDOA016244"/>
<dbReference type="EnsemblMetazoa" id="MDOA016244-RA">
    <property type="protein sequence ID" value="MDOA016244-PA"/>
    <property type="gene ID" value="MDOA016244"/>
</dbReference>
<keyword evidence="2" id="KW-0732">Signal</keyword>
<keyword evidence="4" id="KW-1185">Reference proteome</keyword>
<dbReference type="AlphaFoldDB" id="A0A1I8NJP6"/>
<dbReference type="RefSeq" id="XP_011290309.1">
    <property type="nucleotide sequence ID" value="XM_011292007.2"/>
</dbReference>
<evidence type="ECO:0000256" key="1">
    <source>
        <dbReference type="SAM" id="MobiDB-lite"/>
    </source>
</evidence>
<dbReference type="Proteomes" id="UP001652621">
    <property type="component" value="Unplaced"/>
</dbReference>
<gene>
    <name evidence="3" type="primary">105261483</name>
    <name evidence="5" type="synonym">LOC105261483</name>
</gene>
<feature type="chain" id="PRO_5044561844" evidence="2">
    <location>
        <begin position="19"/>
        <end position="172"/>
    </location>
</feature>
<proteinExistence type="predicted"/>